<reference evidence="6" key="1">
    <citation type="submission" date="2016-10" db="EMBL/GenBank/DDBJ databases">
        <authorList>
            <person name="Varghese N."/>
            <person name="Submissions S."/>
        </authorList>
    </citation>
    <scope>NUCLEOTIDE SEQUENCE [LARGE SCALE GENOMIC DNA]</scope>
    <source>
        <strain evidence="6">Ah-143</strain>
    </source>
</reference>
<evidence type="ECO:0000313" key="5">
    <source>
        <dbReference type="EMBL" id="SFU20276.1"/>
    </source>
</evidence>
<dbReference type="EMBL" id="FPAU01000012">
    <property type="protein sequence ID" value="SFU20276.1"/>
    <property type="molecule type" value="Genomic_DNA"/>
</dbReference>
<name>A0A1I7E8I1_9ENTR</name>
<comment type="function">
    <text evidence="1">Required for the efficient initiation of filament assembly.</text>
</comment>
<dbReference type="InterPro" id="IPR036679">
    <property type="entry name" value="FlgN-like_sf"/>
</dbReference>
<evidence type="ECO:0000256" key="4">
    <source>
        <dbReference type="SAM" id="Coils"/>
    </source>
</evidence>
<keyword evidence="5" id="KW-0969">Cilium</keyword>
<protein>
    <submittedName>
        <fullName evidence="5">Flagella synthesis protein FlgN</fullName>
    </submittedName>
</protein>
<evidence type="ECO:0000313" key="6">
    <source>
        <dbReference type="Proteomes" id="UP000199187"/>
    </source>
</evidence>
<comment type="similarity">
    <text evidence="2">Belongs to the FlgN family.</text>
</comment>
<keyword evidence="3" id="KW-1005">Bacterial flagellum biogenesis</keyword>
<dbReference type="Gene3D" id="1.20.58.300">
    <property type="entry name" value="FlgN-like"/>
    <property type="match status" value="1"/>
</dbReference>
<keyword evidence="4" id="KW-0175">Coiled coil</keyword>
<feature type="coiled-coil region" evidence="4">
    <location>
        <begin position="9"/>
        <end position="43"/>
    </location>
</feature>
<evidence type="ECO:0000256" key="1">
    <source>
        <dbReference type="ARBA" id="ARBA00002397"/>
    </source>
</evidence>
<proteinExistence type="inferred from homology"/>
<organism evidence="5 6">
    <name type="scientific">Kosakonia arachidis</name>
    <dbReference type="NCBI Taxonomy" id="551989"/>
    <lineage>
        <taxon>Bacteria</taxon>
        <taxon>Pseudomonadati</taxon>
        <taxon>Pseudomonadota</taxon>
        <taxon>Gammaproteobacteria</taxon>
        <taxon>Enterobacterales</taxon>
        <taxon>Enterobacteriaceae</taxon>
        <taxon>Kosakonia</taxon>
    </lineage>
</organism>
<sequence>MLSENGKKIKQLHTTLSKMQQMLEELQSVLSEELNQLKRAQVNPVSLQMLSDNKSRLLSTINFYDEQRKSEEQQLNLAAPYPQHIALKTIWEKIISSASKAKLINSSAFPLIEVHMQKAVTLKSMVRKIDSGVSLYSASGKAQKNLMGKSYDINI</sequence>
<dbReference type="GO" id="GO:0044780">
    <property type="term" value="P:bacterial-type flagellum assembly"/>
    <property type="evidence" value="ECO:0007669"/>
    <property type="project" value="InterPro"/>
</dbReference>
<dbReference type="RefSeq" id="WP_090126863.1">
    <property type="nucleotide sequence ID" value="NZ_CP045300.1"/>
</dbReference>
<keyword evidence="6" id="KW-1185">Reference proteome</keyword>
<gene>
    <name evidence="5" type="ORF">SAMN05192562_11249</name>
</gene>
<dbReference type="Proteomes" id="UP000199187">
    <property type="component" value="Unassembled WGS sequence"/>
</dbReference>
<keyword evidence="5" id="KW-0966">Cell projection</keyword>
<dbReference type="AlphaFoldDB" id="A0A1I7E8I1"/>
<accession>A0A1I7E8I1</accession>
<dbReference type="InterPro" id="IPR007809">
    <property type="entry name" value="FlgN-like"/>
</dbReference>
<dbReference type="OrthoDB" id="6480873at2"/>
<dbReference type="SUPFAM" id="SSF140566">
    <property type="entry name" value="FlgN-like"/>
    <property type="match status" value="1"/>
</dbReference>
<keyword evidence="5" id="KW-0282">Flagellum</keyword>
<evidence type="ECO:0000256" key="2">
    <source>
        <dbReference type="ARBA" id="ARBA00007703"/>
    </source>
</evidence>
<dbReference type="Pfam" id="PF05130">
    <property type="entry name" value="FlgN"/>
    <property type="match status" value="1"/>
</dbReference>
<evidence type="ECO:0000256" key="3">
    <source>
        <dbReference type="ARBA" id="ARBA00022795"/>
    </source>
</evidence>